<dbReference type="PROSITE" id="PS51272">
    <property type="entry name" value="SLH"/>
    <property type="match status" value="3"/>
</dbReference>
<dbReference type="Pfam" id="PF00082">
    <property type="entry name" value="Peptidase_S8"/>
    <property type="match status" value="1"/>
</dbReference>
<dbReference type="InterPro" id="IPR023828">
    <property type="entry name" value="Peptidase_S8_Ser-AS"/>
</dbReference>
<dbReference type="InterPro" id="IPR000209">
    <property type="entry name" value="Peptidase_S8/S53_dom"/>
</dbReference>
<dbReference type="PROSITE" id="PS00137">
    <property type="entry name" value="SUBTILASE_HIS"/>
    <property type="match status" value="1"/>
</dbReference>
<evidence type="ECO:0000313" key="11">
    <source>
        <dbReference type="Proteomes" id="UP000615455"/>
    </source>
</evidence>
<dbReference type="Gene3D" id="3.40.50.200">
    <property type="entry name" value="Peptidase S8/S53 domain"/>
    <property type="match status" value="1"/>
</dbReference>
<feature type="active site" description="Charge relay system" evidence="6">
    <location>
        <position position="377"/>
    </location>
</feature>
<sequence>MVLHQKKKFITTLVLLFTIFALVYPSNGYAFENDDLSVETVKPSFNESDIVPGKVIVKYKQKQTGSLGLQSLSSNPVSWTTLSFNNEVSVATKIAELEKDPDIDYVEPVYKVKLISSTSTLTVTDTVYSGAEAYMQRWGKLAAHLDDTGSYTTTSQNEKVTVAVLDTGVDLTHPDIKNSIVSGYDFINKDAVAQDDNGHGTHVSGIITAQASSGASIGIAPGVKIMPLKVLNDKGEGDSALLVQAIQFAITNHADIINMSLSVNGDSKALHDVIKQAHNQHILLVSAAGNESNHWINTEQGQMSKTPSTDTVRYARYTDYPAAYEEVVSVGAIAQLPDKSYSLADFSNVGKVDVVAPGVNIYSTALGGNYMYMSGTSQATPIVTGLSALLKAANKNLDEEDIRTILRTSRNPVTFQPFKLNGTSTSLKNTIYSNNQVSNTMAFGDGLIQGNRAFQVPRLIIKPNLENYPANKTVTYDLSMVDVHNSVVDATYAVALKAKLYNETSPDRERDQTFDLGAASSGQTQHGLKKLTANFTNNDSVHHVYIYGEWDEQVSGGYSHKPSNSHTLISLPNTPNVSLQSGTYTGKQTVSITSPYQEGMIFLQVQANGKVWVDSSDYRGGKLPITEDTILTVTTLHNNVFSEEAVYQYTIKAAQVGGGGGGGGGGGSSQAPPSLNKEGKMTYDFKPAPIDLLISLNSESKVVSLDASTKEKVDIFTAEFSANFMQKAAERSKTFIIKTNNLTINFPPDALPVKNGDNAILFKSSIEVAPSLPAFSAASSIYDFSLTENGAKINTFNKPLQVTFSYDKSKVQDTHNLNVYVYDEPKGIWTSIGGTLNGDGTITASLPHFSKYAVLEKKTTLKDIQDHWAQKEIEELSGKQIIDGMDDGSFKPDASMTRAQFVTILTKALKLQSSAGDSNFDDISNDSWYKNAVYAAYQANIVSGLNEHTFSPETNITREQMAVIMVNAYLHATGKKLADIAITQEVNYSDEGNISEWARSYVRVATGLGLLSGASEGIFAPKDNSSRAQAAVVMSRLLSKIK</sequence>
<keyword evidence="2 6" id="KW-0645">Protease</keyword>
<organism evidence="10 11">
    <name type="scientific">Paenibacillus marchantiophytorum</name>
    <dbReference type="NCBI Taxonomy" id="1619310"/>
    <lineage>
        <taxon>Bacteria</taxon>
        <taxon>Bacillati</taxon>
        <taxon>Bacillota</taxon>
        <taxon>Bacilli</taxon>
        <taxon>Bacillales</taxon>
        <taxon>Paenibacillaceae</taxon>
        <taxon>Paenibacillus</taxon>
    </lineage>
</organism>
<feature type="active site" description="Charge relay system" evidence="6">
    <location>
        <position position="166"/>
    </location>
</feature>
<dbReference type="RefSeq" id="WP_189010728.1">
    <property type="nucleotide sequence ID" value="NZ_BMHE01000007.1"/>
</dbReference>
<gene>
    <name evidence="10" type="ORF">GCM10008018_19100</name>
</gene>
<dbReference type="PROSITE" id="PS51892">
    <property type="entry name" value="SUBTILASE"/>
    <property type="match status" value="1"/>
</dbReference>
<dbReference type="PROSITE" id="PS00136">
    <property type="entry name" value="SUBTILASE_ASP"/>
    <property type="match status" value="1"/>
</dbReference>
<protein>
    <recommendedName>
        <fullName evidence="9">SLH domain-containing protein</fullName>
    </recommendedName>
</protein>
<evidence type="ECO:0000313" key="10">
    <source>
        <dbReference type="EMBL" id="GGI46843.1"/>
    </source>
</evidence>
<dbReference type="PANTHER" id="PTHR43806:SF11">
    <property type="entry name" value="CEREVISIN-RELATED"/>
    <property type="match status" value="1"/>
</dbReference>
<evidence type="ECO:0000256" key="1">
    <source>
        <dbReference type="ARBA" id="ARBA00011073"/>
    </source>
</evidence>
<feature type="region of interest" description="Disordered" evidence="8">
    <location>
        <begin position="658"/>
        <end position="678"/>
    </location>
</feature>
<evidence type="ECO:0000256" key="8">
    <source>
        <dbReference type="SAM" id="MobiDB-lite"/>
    </source>
</evidence>
<accession>A0ABQ2BSS5</accession>
<keyword evidence="5 6" id="KW-0720">Serine protease</keyword>
<dbReference type="InterPro" id="IPR034202">
    <property type="entry name" value="Subtilisin_Carlsberg-like"/>
</dbReference>
<keyword evidence="3" id="KW-0479">Metal-binding</keyword>
<dbReference type="PANTHER" id="PTHR43806">
    <property type="entry name" value="PEPTIDASE S8"/>
    <property type="match status" value="1"/>
</dbReference>
<comment type="caution">
    <text evidence="10">The sequence shown here is derived from an EMBL/GenBank/DDBJ whole genome shotgun (WGS) entry which is preliminary data.</text>
</comment>
<keyword evidence="11" id="KW-1185">Reference proteome</keyword>
<dbReference type="Pfam" id="PF00395">
    <property type="entry name" value="SLH"/>
    <property type="match status" value="3"/>
</dbReference>
<dbReference type="InterPro" id="IPR022398">
    <property type="entry name" value="Peptidase_S8_His-AS"/>
</dbReference>
<reference evidence="11" key="1">
    <citation type="journal article" date="2019" name="Int. J. Syst. Evol. Microbiol.">
        <title>The Global Catalogue of Microorganisms (GCM) 10K type strain sequencing project: providing services to taxonomists for standard genome sequencing and annotation.</title>
        <authorList>
            <consortium name="The Broad Institute Genomics Platform"/>
            <consortium name="The Broad Institute Genome Sequencing Center for Infectious Disease"/>
            <person name="Wu L."/>
            <person name="Ma J."/>
        </authorList>
    </citation>
    <scope>NUCLEOTIDE SEQUENCE [LARGE SCALE GENOMIC DNA]</scope>
    <source>
        <strain evidence="11">CGMCC 1.15043</strain>
    </source>
</reference>
<dbReference type="EMBL" id="BMHE01000007">
    <property type="protein sequence ID" value="GGI46843.1"/>
    <property type="molecule type" value="Genomic_DNA"/>
</dbReference>
<evidence type="ECO:0000256" key="4">
    <source>
        <dbReference type="ARBA" id="ARBA00022801"/>
    </source>
</evidence>
<dbReference type="PRINTS" id="PR00723">
    <property type="entry name" value="SUBTILISIN"/>
</dbReference>
<feature type="compositionally biased region" description="Gly residues" evidence="8">
    <location>
        <begin position="658"/>
        <end position="668"/>
    </location>
</feature>
<feature type="domain" description="SLH" evidence="9">
    <location>
        <begin position="920"/>
        <end position="979"/>
    </location>
</feature>
<evidence type="ECO:0000256" key="6">
    <source>
        <dbReference type="PROSITE-ProRule" id="PRU01240"/>
    </source>
</evidence>
<feature type="active site" description="Charge relay system" evidence="6">
    <location>
        <position position="199"/>
    </location>
</feature>
<evidence type="ECO:0000259" key="9">
    <source>
        <dbReference type="PROSITE" id="PS51272"/>
    </source>
</evidence>
<evidence type="ECO:0000256" key="2">
    <source>
        <dbReference type="ARBA" id="ARBA00022670"/>
    </source>
</evidence>
<dbReference type="PROSITE" id="PS00138">
    <property type="entry name" value="SUBTILASE_SER"/>
    <property type="match status" value="1"/>
</dbReference>
<keyword evidence="4 6" id="KW-0378">Hydrolase</keyword>
<dbReference type="InterPro" id="IPR015500">
    <property type="entry name" value="Peptidase_S8_subtilisin-rel"/>
</dbReference>
<feature type="domain" description="SLH" evidence="9">
    <location>
        <begin position="856"/>
        <end position="919"/>
    </location>
</feature>
<evidence type="ECO:0000256" key="5">
    <source>
        <dbReference type="ARBA" id="ARBA00022825"/>
    </source>
</evidence>
<dbReference type="InterPro" id="IPR023827">
    <property type="entry name" value="Peptidase_S8_Asp-AS"/>
</dbReference>
<comment type="similarity">
    <text evidence="1 6 7">Belongs to the peptidase S8 family.</text>
</comment>
<evidence type="ECO:0000256" key="3">
    <source>
        <dbReference type="ARBA" id="ARBA00022723"/>
    </source>
</evidence>
<dbReference type="SUPFAM" id="SSF52743">
    <property type="entry name" value="Subtilisin-like"/>
    <property type="match status" value="1"/>
</dbReference>
<dbReference type="InterPro" id="IPR036852">
    <property type="entry name" value="Peptidase_S8/S53_dom_sf"/>
</dbReference>
<proteinExistence type="inferred from homology"/>
<dbReference type="CDD" id="cd07477">
    <property type="entry name" value="Peptidases_S8_Subtilisin_subset"/>
    <property type="match status" value="1"/>
</dbReference>
<dbReference type="Proteomes" id="UP000615455">
    <property type="component" value="Unassembled WGS sequence"/>
</dbReference>
<evidence type="ECO:0000256" key="7">
    <source>
        <dbReference type="RuleBase" id="RU003355"/>
    </source>
</evidence>
<name>A0ABQ2BSS5_9BACL</name>
<dbReference type="InterPro" id="IPR050131">
    <property type="entry name" value="Peptidase_S8_subtilisin-like"/>
</dbReference>
<feature type="domain" description="SLH" evidence="9">
    <location>
        <begin position="985"/>
        <end position="1042"/>
    </location>
</feature>
<dbReference type="InterPro" id="IPR001119">
    <property type="entry name" value="SLH_dom"/>
</dbReference>